<proteinExistence type="predicted"/>
<dbReference type="InterPro" id="IPR018060">
    <property type="entry name" value="HTH_AraC"/>
</dbReference>
<dbReference type="InterPro" id="IPR020449">
    <property type="entry name" value="Tscrpt_reg_AraC-type_HTH"/>
</dbReference>
<evidence type="ECO:0000256" key="1">
    <source>
        <dbReference type="ARBA" id="ARBA00023015"/>
    </source>
</evidence>
<sequence length="280" mass="31611">MPQEITRTQIEKYTVYTGPTAESFSPIMAGITYPDPAYEILVYRRPLCVFEYVLSGRGHIERNGSILTVNAGDAYILTAGTYHHYYSDKVDPWTKIWFNVSGSLVQHLLSDYGLDGVTLIPRFHNETPLTRILDAFTADPVHSADKLAVLLHQYIQELADFLANKVPINPTALAIRNYIDMHLTESLSLDHLADTVSLSRSRLIHLFQEVYHVAPYQYYLSQKCKLAQSMLSRTTLPVSAISTQLGFLDPHHFSSFFKKQCGLSPASYRKLHTAPGNFPT</sequence>
<dbReference type="Pfam" id="PF02311">
    <property type="entry name" value="AraC_binding"/>
    <property type="match status" value="1"/>
</dbReference>
<dbReference type="PRINTS" id="PR00032">
    <property type="entry name" value="HTHARAC"/>
</dbReference>
<dbReference type="PROSITE" id="PS01124">
    <property type="entry name" value="HTH_ARAC_FAMILY_2"/>
    <property type="match status" value="1"/>
</dbReference>
<keyword evidence="2" id="KW-0238">DNA-binding</keyword>
<dbReference type="PANTHER" id="PTHR43280:SF30">
    <property type="entry name" value="MMSAB OPERON REGULATORY PROTEIN"/>
    <property type="match status" value="1"/>
</dbReference>
<dbReference type="InterPro" id="IPR009057">
    <property type="entry name" value="Homeodomain-like_sf"/>
</dbReference>
<dbReference type="GO" id="GO:0003700">
    <property type="term" value="F:DNA-binding transcription factor activity"/>
    <property type="evidence" value="ECO:0007669"/>
    <property type="project" value="InterPro"/>
</dbReference>
<evidence type="ECO:0000259" key="4">
    <source>
        <dbReference type="PROSITE" id="PS01124"/>
    </source>
</evidence>
<name>A0A174J9R3_9FIRM</name>
<dbReference type="InterPro" id="IPR003313">
    <property type="entry name" value="AraC-bd"/>
</dbReference>
<dbReference type="Pfam" id="PF12833">
    <property type="entry name" value="HTH_18"/>
    <property type="match status" value="1"/>
</dbReference>
<reference evidence="5 7" key="1">
    <citation type="submission" date="2015-09" db="EMBL/GenBank/DDBJ databases">
        <authorList>
            <consortium name="Pathogen Informatics"/>
        </authorList>
    </citation>
    <scope>NUCLEOTIDE SEQUENCE [LARGE SCALE GENOMIC DNA]</scope>
    <source>
        <strain evidence="5 7">2789STDY5608849</strain>
    </source>
</reference>
<organism evidence="5 7">
    <name type="scientific">Fusicatenibacter saccharivorans</name>
    <dbReference type="NCBI Taxonomy" id="1150298"/>
    <lineage>
        <taxon>Bacteria</taxon>
        <taxon>Bacillati</taxon>
        <taxon>Bacillota</taxon>
        <taxon>Clostridia</taxon>
        <taxon>Lachnospirales</taxon>
        <taxon>Lachnospiraceae</taxon>
        <taxon>Fusicatenibacter</taxon>
    </lineage>
</organism>
<dbReference type="InterPro" id="IPR037923">
    <property type="entry name" value="HTH-like"/>
</dbReference>
<keyword evidence="1" id="KW-0805">Transcription regulation</keyword>
<gene>
    <name evidence="5" type="primary">araC_7</name>
    <name evidence="5" type="ORF">ERS852406_03267</name>
    <name evidence="6" type="ORF">L0N21_17050</name>
</gene>
<dbReference type="Gene3D" id="2.60.120.280">
    <property type="entry name" value="Regulatory protein AraC"/>
    <property type="match status" value="1"/>
</dbReference>
<dbReference type="GO" id="GO:0043565">
    <property type="term" value="F:sequence-specific DNA binding"/>
    <property type="evidence" value="ECO:0007669"/>
    <property type="project" value="InterPro"/>
</dbReference>
<dbReference type="RefSeq" id="WP_055228666.1">
    <property type="nucleotide sequence ID" value="NZ_CAXSRP010000022.1"/>
</dbReference>
<feature type="domain" description="HTH araC/xylS-type" evidence="4">
    <location>
        <begin position="173"/>
        <end position="271"/>
    </location>
</feature>
<dbReference type="Gene3D" id="1.10.10.60">
    <property type="entry name" value="Homeodomain-like"/>
    <property type="match status" value="2"/>
</dbReference>
<protein>
    <submittedName>
        <fullName evidence="6">AraC family transcriptional regulator</fullName>
    </submittedName>
    <submittedName>
        <fullName evidence="5">Arabinose operon regulatory protein</fullName>
    </submittedName>
</protein>
<evidence type="ECO:0000256" key="3">
    <source>
        <dbReference type="ARBA" id="ARBA00023163"/>
    </source>
</evidence>
<accession>A0A174J9R3</accession>
<reference evidence="6" key="2">
    <citation type="submission" date="2022-01" db="EMBL/GenBank/DDBJ databases">
        <title>Collection of gut derived symbiotic bacterial strains cultured from healthy donors.</title>
        <authorList>
            <person name="Lin H."/>
            <person name="Kohout C."/>
            <person name="Waligurski E."/>
            <person name="Pamer E.G."/>
        </authorList>
    </citation>
    <scope>NUCLEOTIDE SEQUENCE</scope>
    <source>
        <strain evidence="6">DFI.5.49</strain>
    </source>
</reference>
<dbReference type="SUPFAM" id="SSF46689">
    <property type="entry name" value="Homeodomain-like"/>
    <property type="match status" value="2"/>
</dbReference>
<dbReference type="EMBL" id="JAKNFS010000035">
    <property type="protein sequence ID" value="MCG4767197.1"/>
    <property type="molecule type" value="Genomic_DNA"/>
</dbReference>
<keyword evidence="3" id="KW-0804">Transcription</keyword>
<evidence type="ECO:0000313" key="7">
    <source>
        <dbReference type="Proteomes" id="UP000095706"/>
    </source>
</evidence>
<dbReference type="EMBL" id="CYYV01000023">
    <property type="protein sequence ID" value="CUO96363.1"/>
    <property type="molecule type" value="Genomic_DNA"/>
</dbReference>
<dbReference type="PANTHER" id="PTHR43280">
    <property type="entry name" value="ARAC-FAMILY TRANSCRIPTIONAL REGULATOR"/>
    <property type="match status" value="1"/>
</dbReference>
<dbReference type="Proteomes" id="UP001199915">
    <property type="component" value="Unassembled WGS sequence"/>
</dbReference>
<dbReference type="SMART" id="SM00342">
    <property type="entry name" value="HTH_ARAC"/>
    <property type="match status" value="1"/>
</dbReference>
<dbReference type="Proteomes" id="UP000095706">
    <property type="component" value="Unassembled WGS sequence"/>
</dbReference>
<dbReference type="AlphaFoldDB" id="A0A174J9R3"/>
<dbReference type="SUPFAM" id="SSF51215">
    <property type="entry name" value="Regulatory protein AraC"/>
    <property type="match status" value="1"/>
</dbReference>
<evidence type="ECO:0000313" key="6">
    <source>
        <dbReference type="EMBL" id="MCG4767197.1"/>
    </source>
</evidence>
<evidence type="ECO:0000256" key="2">
    <source>
        <dbReference type="ARBA" id="ARBA00023125"/>
    </source>
</evidence>
<evidence type="ECO:0000313" key="5">
    <source>
        <dbReference type="EMBL" id="CUO96363.1"/>
    </source>
</evidence>